<feature type="domain" description="NodB homology" evidence="1">
    <location>
        <begin position="53"/>
        <end position="229"/>
    </location>
</feature>
<evidence type="ECO:0000313" key="3">
    <source>
        <dbReference type="Proteomes" id="UP000886723"/>
    </source>
</evidence>
<organism evidence="2 3">
    <name type="scientific">Candidatus Pullilachnospira stercoravium</name>
    <dbReference type="NCBI Taxonomy" id="2840913"/>
    <lineage>
        <taxon>Bacteria</taxon>
        <taxon>Bacillati</taxon>
        <taxon>Bacillota</taxon>
        <taxon>Clostridia</taxon>
        <taxon>Lachnospirales</taxon>
        <taxon>Lachnospiraceae</taxon>
        <taxon>Lachnospiraceae incertae sedis</taxon>
        <taxon>Candidatus Pullilachnospira</taxon>
    </lineage>
</organism>
<reference evidence="2" key="1">
    <citation type="submission" date="2020-10" db="EMBL/GenBank/DDBJ databases">
        <authorList>
            <person name="Gilroy R."/>
        </authorList>
    </citation>
    <scope>NUCLEOTIDE SEQUENCE</scope>
    <source>
        <strain evidence="2">ChiBcec2-4451</strain>
    </source>
</reference>
<proteinExistence type="predicted"/>
<evidence type="ECO:0000259" key="1">
    <source>
        <dbReference type="PROSITE" id="PS51677"/>
    </source>
</evidence>
<dbReference type="Gene3D" id="3.20.20.370">
    <property type="entry name" value="Glycoside hydrolase/deacetylase"/>
    <property type="match status" value="1"/>
</dbReference>
<evidence type="ECO:0000313" key="2">
    <source>
        <dbReference type="EMBL" id="HIV11590.1"/>
    </source>
</evidence>
<name>A0A9D1T4I8_9FIRM</name>
<dbReference type="InterPro" id="IPR050248">
    <property type="entry name" value="Polysacc_deacetylase_ArnD"/>
</dbReference>
<dbReference type="GO" id="GO:0016810">
    <property type="term" value="F:hydrolase activity, acting on carbon-nitrogen (but not peptide) bonds"/>
    <property type="evidence" value="ECO:0007669"/>
    <property type="project" value="InterPro"/>
</dbReference>
<reference evidence="2" key="2">
    <citation type="journal article" date="2021" name="PeerJ">
        <title>Extensive microbial diversity within the chicken gut microbiome revealed by metagenomics and culture.</title>
        <authorList>
            <person name="Gilroy R."/>
            <person name="Ravi A."/>
            <person name="Getino M."/>
            <person name="Pursley I."/>
            <person name="Horton D.L."/>
            <person name="Alikhan N.F."/>
            <person name="Baker D."/>
            <person name="Gharbi K."/>
            <person name="Hall N."/>
            <person name="Watson M."/>
            <person name="Adriaenssens E.M."/>
            <person name="Foster-Nyarko E."/>
            <person name="Jarju S."/>
            <person name="Secka A."/>
            <person name="Antonio M."/>
            <person name="Oren A."/>
            <person name="Chaudhuri R.R."/>
            <person name="La Ragione R."/>
            <person name="Hildebrand F."/>
            <person name="Pallen M.J."/>
        </authorList>
    </citation>
    <scope>NUCLEOTIDE SEQUENCE</scope>
    <source>
        <strain evidence="2">ChiBcec2-4451</strain>
    </source>
</reference>
<dbReference type="Proteomes" id="UP000886723">
    <property type="component" value="Unassembled WGS sequence"/>
</dbReference>
<dbReference type="PROSITE" id="PS51677">
    <property type="entry name" value="NODB"/>
    <property type="match status" value="1"/>
</dbReference>
<comment type="caution">
    <text evidence="2">The sequence shown here is derived from an EMBL/GenBank/DDBJ whole genome shotgun (WGS) entry which is preliminary data.</text>
</comment>
<dbReference type="InterPro" id="IPR002509">
    <property type="entry name" value="NODB_dom"/>
</dbReference>
<dbReference type="SUPFAM" id="SSF88713">
    <property type="entry name" value="Glycoside hydrolase/deacetylase"/>
    <property type="match status" value="1"/>
</dbReference>
<accession>A0A9D1T4I8</accession>
<sequence length="240" mass="26307">MKNHGTAVVCLLAFVTVSALSWVYQQERGASCTAGSGGNEKPAPVYRVRTDEKKVGLSFEAAWDCQGLEEILAVLTEKEAGATFFVTGEWMEKYPEQLLNLQEAGMELANGGPGLRDMTGLFVGECQDGIQETEKTAKKLGAGLLRLFRPPLGVFDETLLMTADAMGYSTILWTRDSMDWKNYEAEAIFQAAGGSEKGDILRFRLGGKYTAQGLELLLDRMEREEYAAVSVSDLLHGDSR</sequence>
<dbReference type="AlphaFoldDB" id="A0A9D1T4I8"/>
<dbReference type="CDD" id="cd10917">
    <property type="entry name" value="CE4_NodB_like_6s_7s"/>
    <property type="match status" value="1"/>
</dbReference>
<dbReference type="GO" id="GO:0005975">
    <property type="term" value="P:carbohydrate metabolic process"/>
    <property type="evidence" value="ECO:0007669"/>
    <property type="project" value="InterPro"/>
</dbReference>
<gene>
    <name evidence="2" type="ORF">IAA63_00430</name>
</gene>
<dbReference type="EMBL" id="DVON01000010">
    <property type="protein sequence ID" value="HIV11590.1"/>
    <property type="molecule type" value="Genomic_DNA"/>
</dbReference>
<dbReference type="PANTHER" id="PTHR10587:SF128">
    <property type="entry name" value="POLYSACCHARIDE DEACETYLASE PDAB-RELATED"/>
    <property type="match status" value="1"/>
</dbReference>
<protein>
    <submittedName>
        <fullName evidence="2">Polysaccharide deacetylase family protein</fullName>
    </submittedName>
</protein>
<dbReference type="Pfam" id="PF01522">
    <property type="entry name" value="Polysacc_deac_1"/>
    <property type="match status" value="1"/>
</dbReference>
<dbReference type="InterPro" id="IPR011330">
    <property type="entry name" value="Glyco_hydro/deAcase_b/a-brl"/>
</dbReference>
<dbReference type="PANTHER" id="PTHR10587">
    <property type="entry name" value="GLYCOSYL TRANSFERASE-RELATED"/>
    <property type="match status" value="1"/>
</dbReference>
<dbReference type="GO" id="GO:0016020">
    <property type="term" value="C:membrane"/>
    <property type="evidence" value="ECO:0007669"/>
    <property type="project" value="TreeGrafter"/>
</dbReference>